<keyword evidence="2" id="KW-1185">Reference proteome</keyword>
<name>A0ABP7TG55_9BURK</name>
<dbReference type="EMBL" id="BAAAZE010000008">
    <property type="protein sequence ID" value="GAA4025568.1"/>
    <property type="molecule type" value="Genomic_DNA"/>
</dbReference>
<proteinExistence type="predicted"/>
<protein>
    <submittedName>
        <fullName evidence="1">Uncharacterized protein</fullName>
    </submittedName>
</protein>
<evidence type="ECO:0000313" key="2">
    <source>
        <dbReference type="Proteomes" id="UP001501353"/>
    </source>
</evidence>
<organism evidence="1 2">
    <name type="scientific">Actimicrobium antarcticum</name>
    <dbReference type="NCBI Taxonomy" id="1051899"/>
    <lineage>
        <taxon>Bacteria</taxon>
        <taxon>Pseudomonadati</taxon>
        <taxon>Pseudomonadota</taxon>
        <taxon>Betaproteobacteria</taxon>
        <taxon>Burkholderiales</taxon>
        <taxon>Oxalobacteraceae</taxon>
        <taxon>Actimicrobium</taxon>
    </lineage>
</organism>
<accession>A0ABP7TG55</accession>
<dbReference type="Proteomes" id="UP001501353">
    <property type="component" value="Unassembled WGS sequence"/>
</dbReference>
<sequence length="71" mass="6934">MACNFKAWAGTGITAGRGATGSGAAGLAGASGDNARLLLDADVVSAAPCTRVSGTFASLRAVLLPDKHGIF</sequence>
<reference evidence="2" key="1">
    <citation type="journal article" date="2019" name="Int. J. Syst. Evol. Microbiol.">
        <title>The Global Catalogue of Microorganisms (GCM) 10K type strain sequencing project: providing services to taxonomists for standard genome sequencing and annotation.</title>
        <authorList>
            <consortium name="The Broad Institute Genomics Platform"/>
            <consortium name="The Broad Institute Genome Sequencing Center for Infectious Disease"/>
            <person name="Wu L."/>
            <person name="Ma J."/>
        </authorList>
    </citation>
    <scope>NUCLEOTIDE SEQUENCE [LARGE SCALE GENOMIC DNA]</scope>
    <source>
        <strain evidence="2">JCM 16673</strain>
    </source>
</reference>
<comment type="caution">
    <text evidence="1">The sequence shown here is derived from an EMBL/GenBank/DDBJ whole genome shotgun (WGS) entry which is preliminary data.</text>
</comment>
<gene>
    <name evidence="1" type="ORF">GCM10022212_24270</name>
</gene>
<evidence type="ECO:0000313" key="1">
    <source>
        <dbReference type="EMBL" id="GAA4025568.1"/>
    </source>
</evidence>